<evidence type="ECO:0000259" key="2">
    <source>
        <dbReference type="Pfam" id="PF25917"/>
    </source>
</evidence>
<organism evidence="3">
    <name type="scientific">hot springs metagenome</name>
    <dbReference type="NCBI Taxonomy" id="433727"/>
    <lineage>
        <taxon>unclassified sequences</taxon>
        <taxon>metagenomes</taxon>
        <taxon>ecological metagenomes</taxon>
    </lineage>
</organism>
<dbReference type="InterPro" id="IPR006143">
    <property type="entry name" value="RND_pump_MFP"/>
</dbReference>
<gene>
    <name evidence="3" type="ORF">A45J_1574</name>
</gene>
<evidence type="ECO:0000256" key="1">
    <source>
        <dbReference type="SAM" id="Coils"/>
    </source>
</evidence>
<dbReference type="Gene3D" id="2.40.30.170">
    <property type="match status" value="1"/>
</dbReference>
<name>A0A5J4KW71_9ZZZZ</name>
<reference evidence="3" key="1">
    <citation type="submission" date="2019-10" db="EMBL/GenBank/DDBJ databases">
        <title>Metagenomic sequencing of thiosulfate-disproportionating enrichment culture.</title>
        <authorList>
            <person name="Umezawa K."/>
            <person name="Kojima H."/>
            <person name="Fukui M."/>
        </authorList>
    </citation>
    <scope>NUCLEOTIDE SEQUENCE</scope>
    <source>
        <strain evidence="3">45J</strain>
    </source>
</reference>
<dbReference type="Pfam" id="PF25917">
    <property type="entry name" value="BSH_RND"/>
    <property type="match status" value="1"/>
</dbReference>
<dbReference type="GO" id="GO:1990281">
    <property type="term" value="C:efflux pump complex"/>
    <property type="evidence" value="ECO:0007669"/>
    <property type="project" value="TreeGrafter"/>
</dbReference>
<feature type="domain" description="Multidrug resistance protein MdtA-like barrel-sandwich hybrid" evidence="2">
    <location>
        <begin position="67"/>
        <end position="214"/>
    </location>
</feature>
<dbReference type="PANTHER" id="PTHR30469">
    <property type="entry name" value="MULTIDRUG RESISTANCE PROTEIN MDTA"/>
    <property type="match status" value="1"/>
</dbReference>
<dbReference type="EMBL" id="BLAB01000001">
    <property type="protein sequence ID" value="GER93818.1"/>
    <property type="molecule type" value="Genomic_DNA"/>
</dbReference>
<sequence length="379" mass="41057">MKKAIAIVVALLLIVSAVIIIKKKKTTIDKTPAVASYPLPIDVAEAKGGSIFKASHYLGTVMPLDYADISARITGNILSVNVREGDQVHKGQLLVSIDDRALKEREAAQLLEMSSVEAQLSGAMSVYETQLSVYERDEMLYKQGAISLEALQKSKALKDSLLAQVKSLEEKARALKNIYQSAVIETSYARLYAPFDGVITKRLQEPGDLAVPGKPILRIEGTSHFKVFVQIPQTEIALMKKGGKAIISDGRDKMDAAISRVYPATTVGTMSAIEIDLTRRPFNIPSGGAVSVDLITGKTDKGLVVPVNALLENQRGRFIYKITNNRIKVIKVQVLGKNAESACIIGDIKEGDIVAIGDEGKLMRLSEGMAVIPQKEGVK</sequence>
<feature type="coiled-coil region" evidence="1">
    <location>
        <begin position="151"/>
        <end position="185"/>
    </location>
</feature>
<dbReference type="Gene3D" id="1.10.287.470">
    <property type="entry name" value="Helix hairpin bin"/>
    <property type="match status" value="1"/>
</dbReference>
<dbReference type="Gene3D" id="2.40.420.20">
    <property type="match status" value="1"/>
</dbReference>
<evidence type="ECO:0000313" key="3">
    <source>
        <dbReference type="EMBL" id="GER93818.1"/>
    </source>
</evidence>
<keyword evidence="1" id="KW-0175">Coiled coil</keyword>
<dbReference type="PANTHER" id="PTHR30469:SF15">
    <property type="entry name" value="HLYD FAMILY OF SECRETION PROTEINS"/>
    <property type="match status" value="1"/>
</dbReference>
<dbReference type="Gene3D" id="2.40.50.100">
    <property type="match status" value="1"/>
</dbReference>
<protein>
    <submittedName>
        <fullName evidence="3">Efflux RND transporter periplasmic adaptor subunit</fullName>
    </submittedName>
</protein>
<proteinExistence type="predicted"/>
<dbReference type="InterPro" id="IPR058625">
    <property type="entry name" value="MdtA-like_BSH"/>
</dbReference>
<dbReference type="NCBIfam" id="TIGR01730">
    <property type="entry name" value="RND_mfp"/>
    <property type="match status" value="1"/>
</dbReference>
<comment type="caution">
    <text evidence="3">The sequence shown here is derived from an EMBL/GenBank/DDBJ whole genome shotgun (WGS) entry which is preliminary data.</text>
</comment>
<dbReference type="GO" id="GO:0015562">
    <property type="term" value="F:efflux transmembrane transporter activity"/>
    <property type="evidence" value="ECO:0007669"/>
    <property type="project" value="TreeGrafter"/>
</dbReference>
<accession>A0A5J4KW71</accession>
<dbReference type="SUPFAM" id="SSF111369">
    <property type="entry name" value="HlyD-like secretion proteins"/>
    <property type="match status" value="1"/>
</dbReference>
<dbReference type="AlphaFoldDB" id="A0A5J4KW71"/>